<dbReference type="Gene3D" id="2.10.25.10">
    <property type="entry name" value="Laminin"/>
    <property type="match status" value="1"/>
</dbReference>
<keyword evidence="1" id="KW-0245">EGF-like domain</keyword>
<evidence type="ECO:0000313" key="4">
    <source>
        <dbReference type="EMBL" id="KAJ8026415.1"/>
    </source>
</evidence>
<dbReference type="SMART" id="SM00186">
    <property type="entry name" value="FBG"/>
    <property type="match status" value="1"/>
</dbReference>
<dbReference type="InterPro" id="IPR000742">
    <property type="entry name" value="EGF"/>
</dbReference>
<evidence type="ECO:0000313" key="5">
    <source>
        <dbReference type="Proteomes" id="UP001152320"/>
    </source>
</evidence>
<organism evidence="4 5">
    <name type="scientific">Holothuria leucospilota</name>
    <name type="common">Black long sea cucumber</name>
    <name type="synonym">Mertensiothuria leucospilota</name>
    <dbReference type="NCBI Taxonomy" id="206669"/>
    <lineage>
        <taxon>Eukaryota</taxon>
        <taxon>Metazoa</taxon>
        <taxon>Echinodermata</taxon>
        <taxon>Eleutherozoa</taxon>
        <taxon>Echinozoa</taxon>
        <taxon>Holothuroidea</taxon>
        <taxon>Aspidochirotacea</taxon>
        <taxon>Aspidochirotida</taxon>
        <taxon>Holothuriidae</taxon>
        <taxon>Holothuria</taxon>
    </lineage>
</organism>
<dbReference type="SUPFAM" id="SSF56496">
    <property type="entry name" value="Fibrinogen C-terminal domain-like"/>
    <property type="match status" value="1"/>
</dbReference>
<dbReference type="PROSITE" id="PS01186">
    <property type="entry name" value="EGF_2"/>
    <property type="match status" value="1"/>
</dbReference>
<dbReference type="PANTHER" id="PTHR19143">
    <property type="entry name" value="FIBRINOGEN/TENASCIN/ANGIOPOEITIN"/>
    <property type="match status" value="1"/>
</dbReference>
<dbReference type="NCBIfam" id="NF040941">
    <property type="entry name" value="GGGWT_bact"/>
    <property type="match status" value="1"/>
</dbReference>
<accession>A0A9Q0YS10</accession>
<evidence type="ECO:0000259" key="3">
    <source>
        <dbReference type="PROSITE" id="PS51406"/>
    </source>
</evidence>
<dbReference type="InterPro" id="IPR002181">
    <property type="entry name" value="Fibrinogen_a/b/g_C_dom"/>
</dbReference>
<comment type="caution">
    <text evidence="1">Lacks conserved residue(s) required for the propagation of feature annotation.</text>
</comment>
<keyword evidence="5" id="KW-1185">Reference proteome</keyword>
<name>A0A9Q0YS10_HOLLE</name>
<dbReference type="Proteomes" id="UP001152320">
    <property type="component" value="Chromosome 16"/>
</dbReference>
<dbReference type="CDD" id="cd19941">
    <property type="entry name" value="TIL"/>
    <property type="match status" value="1"/>
</dbReference>
<evidence type="ECO:0000259" key="2">
    <source>
        <dbReference type="PROSITE" id="PS50026"/>
    </source>
</evidence>
<dbReference type="AlphaFoldDB" id="A0A9Q0YS10"/>
<dbReference type="PROSITE" id="PS51406">
    <property type="entry name" value="FIBRINOGEN_C_2"/>
    <property type="match status" value="1"/>
</dbReference>
<proteinExistence type="predicted"/>
<dbReference type="Gene3D" id="3.90.215.10">
    <property type="entry name" value="Gamma Fibrinogen, chain A, domain 1"/>
    <property type="match status" value="1"/>
</dbReference>
<reference evidence="4" key="1">
    <citation type="submission" date="2021-10" db="EMBL/GenBank/DDBJ databases">
        <title>Tropical sea cucumber genome reveals ecological adaptation and Cuvierian tubules defense mechanism.</title>
        <authorList>
            <person name="Chen T."/>
        </authorList>
    </citation>
    <scope>NUCLEOTIDE SEQUENCE</scope>
    <source>
        <strain evidence="4">Nanhai2018</strain>
        <tissue evidence="4">Muscle</tissue>
    </source>
</reference>
<dbReference type="InterPro" id="IPR014716">
    <property type="entry name" value="Fibrinogen_a/b/g_C_1"/>
</dbReference>
<dbReference type="GO" id="GO:0005615">
    <property type="term" value="C:extracellular space"/>
    <property type="evidence" value="ECO:0007669"/>
    <property type="project" value="TreeGrafter"/>
</dbReference>
<dbReference type="InterPro" id="IPR025615">
    <property type="entry name" value="TILa_dom"/>
</dbReference>
<dbReference type="Pfam" id="PF12714">
    <property type="entry name" value="TILa"/>
    <property type="match status" value="1"/>
</dbReference>
<dbReference type="Pfam" id="PF00147">
    <property type="entry name" value="Fibrinogen_C"/>
    <property type="match status" value="1"/>
</dbReference>
<protein>
    <submittedName>
        <fullName evidence="4">Angiopoietin-1</fullName>
    </submittedName>
</protein>
<dbReference type="OrthoDB" id="5874307at2759"/>
<comment type="caution">
    <text evidence="4">The sequence shown here is derived from an EMBL/GenBank/DDBJ whole genome shotgun (WGS) entry which is preliminary data.</text>
</comment>
<dbReference type="PROSITE" id="PS50026">
    <property type="entry name" value="EGF_3"/>
    <property type="match status" value="1"/>
</dbReference>
<feature type="domain" description="Fibrinogen C-terminal" evidence="3">
    <location>
        <begin position="112"/>
        <end position="352"/>
    </location>
</feature>
<sequence length="352" mass="39929">MVLGPTCECDRTCQEPTWCNCNGPETCVCPDGFLMNNTGCVPEQECGCYHDEGRFVLVDGYEYVNHNCSEKCICSNDQLNCKPDFPCSPNASCRVEDGIRRCYCDDGYVGDGETCKLYTDCYDAYQAGHRQDGVFTILPYRWPESSFNVSCDMTTSGGGWTVIQRYIKDPLVQYSPIMWEVYKTGFGSPSGRHWLGNEKIFFLTTQRNYTLRFDFVTAGGSATYQEYSMFKIANESDNYRLIELGNNSGNAGDGMDGSLGQQFSSGNRDNDECERIDCSRQHAYVGWWFSNKWCNECCNDGDPACFWFDICHRRCTKANVNGDPSFAGITFKIFWNDTHNITSTEMKIRPVE</sequence>
<dbReference type="EMBL" id="JAIZAY010000016">
    <property type="protein sequence ID" value="KAJ8026415.1"/>
    <property type="molecule type" value="Genomic_DNA"/>
</dbReference>
<dbReference type="PANTHER" id="PTHR19143:SF394">
    <property type="entry name" value="ANGIOPOIETIN-RELATED PROTEIN 3-LIKE"/>
    <property type="match status" value="1"/>
</dbReference>
<dbReference type="InterPro" id="IPR050373">
    <property type="entry name" value="Fibrinogen_C-term_domain"/>
</dbReference>
<gene>
    <name evidence="4" type="ORF">HOLleu_31222</name>
</gene>
<dbReference type="InterPro" id="IPR036056">
    <property type="entry name" value="Fibrinogen-like_C"/>
</dbReference>
<feature type="domain" description="EGF-like" evidence="2">
    <location>
        <begin position="77"/>
        <end position="116"/>
    </location>
</feature>
<evidence type="ECO:0000256" key="1">
    <source>
        <dbReference type="PROSITE-ProRule" id="PRU00076"/>
    </source>
</evidence>